<dbReference type="GeneID" id="134291842"/>
<keyword evidence="3" id="KW-1185">Reference proteome</keyword>
<organism evidence="2 3">
    <name type="scientific">Aedes albopictus</name>
    <name type="common">Asian tiger mosquito</name>
    <name type="synonym">Stegomyia albopicta</name>
    <dbReference type="NCBI Taxonomy" id="7160"/>
    <lineage>
        <taxon>Eukaryota</taxon>
        <taxon>Metazoa</taxon>
        <taxon>Ecdysozoa</taxon>
        <taxon>Arthropoda</taxon>
        <taxon>Hexapoda</taxon>
        <taxon>Insecta</taxon>
        <taxon>Pterygota</taxon>
        <taxon>Neoptera</taxon>
        <taxon>Endopterygota</taxon>
        <taxon>Diptera</taxon>
        <taxon>Nematocera</taxon>
        <taxon>Culicoidea</taxon>
        <taxon>Culicidae</taxon>
        <taxon>Culicinae</taxon>
        <taxon>Aedini</taxon>
        <taxon>Aedes</taxon>
        <taxon>Stegomyia</taxon>
    </lineage>
</organism>
<evidence type="ECO:0000313" key="2">
    <source>
        <dbReference type="EnsemblMetazoa" id="AALFPA23_015818.P23051"/>
    </source>
</evidence>
<evidence type="ECO:0000313" key="3">
    <source>
        <dbReference type="Proteomes" id="UP000069940"/>
    </source>
</evidence>
<reference evidence="3" key="1">
    <citation type="journal article" date="2015" name="Proc. Natl. Acad. Sci. U.S.A.">
        <title>Genome sequence of the Asian Tiger mosquito, Aedes albopictus, reveals insights into its biology, genetics, and evolution.</title>
        <authorList>
            <person name="Chen X.G."/>
            <person name="Jiang X."/>
            <person name="Gu J."/>
            <person name="Xu M."/>
            <person name="Wu Y."/>
            <person name="Deng Y."/>
            <person name="Zhang C."/>
            <person name="Bonizzoni M."/>
            <person name="Dermauw W."/>
            <person name="Vontas J."/>
            <person name="Armbruster P."/>
            <person name="Huang X."/>
            <person name="Yang Y."/>
            <person name="Zhang H."/>
            <person name="He W."/>
            <person name="Peng H."/>
            <person name="Liu Y."/>
            <person name="Wu K."/>
            <person name="Chen J."/>
            <person name="Lirakis M."/>
            <person name="Topalis P."/>
            <person name="Van Leeuwen T."/>
            <person name="Hall A.B."/>
            <person name="Jiang X."/>
            <person name="Thorpe C."/>
            <person name="Mueller R.L."/>
            <person name="Sun C."/>
            <person name="Waterhouse R.M."/>
            <person name="Yan G."/>
            <person name="Tu Z.J."/>
            <person name="Fang X."/>
            <person name="James A.A."/>
        </authorList>
    </citation>
    <scope>NUCLEOTIDE SEQUENCE [LARGE SCALE GENOMIC DNA]</scope>
    <source>
        <strain evidence="3">Foshan</strain>
    </source>
</reference>
<name>A0ABM1Z7L8_AEDAL</name>
<reference evidence="2" key="2">
    <citation type="submission" date="2025-05" db="UniProtKB">
        <authorList>
            <consortium name="EnsemblMetazoa"/>
        </authorList>
    </citation>
    <scope>IDENTIFICATION</scope>
    <source>
        <strain evidence="2">Foshan</strain>
    </source>
</reference>
<protein>
    <recommendedName>
        <fullName evidence="4">Secreted protein</fullName>
    </recommendedName>
</protein>
<dbReference type="Proteomes" id="UP000069940">
    <property type="component" value="Unassembled WGS sequence"/>
</dbReference>
<dbReference type="EnsemblMetazoa" id="AALFPA23_015818.R23051">
    <property type="protein sequence ID" value="AALFPA23_015818.P23051"/>
    <property type="gene ID" value="AALFPA23_015818"/>
</dbReference>
<proteinExistence type="predicted"/>
<evidence type="ECO:0000256" key="1">
    <source>
        <dbReference type="SAM" id="MobiDB-lite"/>
    </source>
</evidence>
<evidence type="ECO:0008006" key="4">
    <source>
        <dbReference type="Google" id="ProtNLM"/>
    </source>
</evidence>
<accession>A0ABM1Z7L8</accession>
<feature type="region of interest" description="Disordered" evidence="1">
    <location>
        <begin position="28"/>
        <end position="49"/>
    </location>
</feature>
<sequence length="157" mass="17504">MKTIIAGKILVHKAVVFKMVPDKHRGGLNNGCMSGRQRLKPGGPKGVNTRNMGTIYNAIQLSDNQDFNCRSRKYTGFVERKSKSNDPSHQHECHRKCEKRSRYAPGMEMGVFLVSADASYGTHVPHGWWPHGKRSLSATASVLPGLRWVCEVCVVAR</sequence>
<dbReference type="RefSeq" id="XP_062716102.1">
    <property type="nucleotide sequence ID" value="XM_062860118.1"/>
</dbReference>